<keyword evidence="4 5" id="KW-0472">Membrane</keyword>
<comment type="subcellular location">
    <subcellularLocation>
        <location evidence="1">Membrane</location>
        <topology evidence="1">Multi-pass membrane protein</topology>
    </subcellularLocation>
</comment>
<feature type="transmembrane region" description="Helical" evidence="5">
    <location>
        <begin position="136"/>
        <end position="154"/>
    </location>
</feature>
<dbReference type="OrthoDB" id="5243524at2"/>
<evidence type="ECO:0000256" key="1">
    <source>
        <dbReference type="ARBA" id="ARBA00004141"/>
    </source>
</evidence>
<evidence type="ECO:0000259" key="6">
    <source>
        <dbReference type="Pfam" id="PF04932"/>
    </source>
</evidence>
<feature type="transmembrane region" description="Helical" evidence="5">
    <location>
        <begin position="105"/>
        <end position="124"/>
    </location>
</feature>
<dbReference type="KEGG" id="nsn:EXE58_03530"/>
<dbReference type="InterPro" id="IPR051533">
    <property type="entry name" value="WaaL-like"/>
</dbReference>
<dbReference type="GO" id="GO:0016020">
    <property type="term" value="C:membrane"/>
    <property type="evidence" value="ECO:0007669"/>
    <property type="project" value="UniProtKB-SubCell"/>
</dbReference>
<gene>
    <name evidence="7" type="ORF">EXE58_03530</name>
</gene>
<dbReference type="AlphaFoldDB" id="A0A4P7ID88"/>
<keyword evidence="7" id="KW-0436">Ligase</keyword>
<dbReference type="PANTHER" id="PTHR37422">
    <property type="entry name" value="TEICHURONIC ACID BIOSYNTHESIS PROTEIN TUAE"/>
    <property type="match status" value="1"/>
</dbReference>
<feature type="transmembrane region" description="Helical" evidence="5">
    <location>
        <begin position="414"/>
        <end position="432"/>
    </location>
</feature>
<feature type="transmembrane region" description="Helical" evidence="5">
    <location>
        <begin position="45"/>
        <end position="67"/>
    </location>
</feature>
<sequence>MILPSGAVRPRPGASDWQPVLLKVPARLSRTISGWSPLLWRKWRLTTFTFLATFLVLQFLIPARMVISGMGAAGRPSAAVGCLLGFLWLVSAFRPRGLPRGSQPVRWVVGLFVGVQLLGHVVGFDRLPSPVEASAGTRWLIFVMSIAGVTLAVADGVVSRAALDRLLRTMVVLASMMSMVGILQYLRIVDLTSYIRLPGVQLNSDLIGVSSRGSEDFARVAGTATHYIEYGVVLALILPVALHYAFFASPGGAKVWSWLLAGTVAFGIPLSISRSATLTLVVVLFLLAVVWPWRLRYNALVIGVMGVVAFRAINPGVLGTIRALFANAENDTSVTDRIARTSYVIDLWQERPWLGRGAGMVIPEEYILLDNQWYMTLLDGGVLGVLAMALFFLVPYFMARSIRLRGLDEETRHLGQALAVTIPAAIMSAGTFDSFSFTTWVGVMSVLIGAIGALWRLDGTTVTRPLQLGVPSDSYVTTPLFAQARRRIRGAWSAAELRSRSSATTPSDGRGDS</sequence>
<reference evidence="7 8" key="1">
    <citation type="submission" date="2019-03" db="EMBL/GenBank/DDBJ databases">
        <title>Three New Species of Nocardioides, Nocardioides euryhalodurans sp. nov., Nocardioides seonyuensis sp. nov. and Nocardioides eburneoflavus sp. nov. Iolated from Soil.</title>
        <authorList>
            <person name="Roh S.G."/>
            <person name="Lee C."/>
            <person name="Kim M.-K."/>
            <person name="Kim S.B."/>
        </authorList>
    </citation>
    <scope>NUCLEOTIDE SEQUENCE [LARGE SCALE GENOMIC DNA]</scope>
    <source>
        <strain evidence="7 8">MMS17-SY207-3</strain>
    </source>
</reference>
<dbReference type="Pfam" id="PF04932">
    <property type="entry name" value="Wzy_C"/>
    <property type="match status" value="1"/>
</dbReference>
<dbReference type="GO" id="GO:0016874">
    <property type="term" value="F:ligase activity"/>
    <property type="evidence" value="ECO:0007669"/>
    <property type="project" value="UniProtKB-KW"/>
</dbReference>
<evidence type="ECO:0000256" key="2">
    <source>
        <dbReference type="ARBA" id="ARBA00022692"/>
    </source>
</evidence>
<feature type="transmembrane region" description="Helical" evidence="5">
    <location>
        <begin position="255"/>
        <end position="272"/>
    </location>
</feature>
<feature type="transmembrane region" description="Helical" evidence="5">
    <location>
        <begin position="300"/>
        <end position="325"/>
    </location>
</feature>
<evidence type="ECO:0000256" key="5">
    <source>
        <dbReference type="SAM" id="Phobius"/>
    </source>
</evidence>
<evidence type="ECO:0000313" key="8">
    <source>
        <dbReference type="Proteomes" id="UP000294853"/>
    </source>
</evidence>
<feature type="transmembrane region" description="Helical" evidence="5">
    <location>
        <begin position="373"/>
        <end position="394"/>
    </location>
</feature>
<name>A0A4P7ID88_9ACTN</name>
<dbReference type="RefSeq" id="WP_135266602.1">
    <property type="nucleotide sequence ID" value="NZ_CP038436.1"/>
</dbReference>
<feature type="domain" description="O-antigen ligase-related" evidence="6">
    <location>
        <begin position="262"/>
        <end position="387"/>
    </location>
</feature>
<evidence type="ECO:0000256" key="3">
    <source>
        <dbReference type="ARBA" id="ARBA00022989"/>
    </source>
</evidence>
<feature type="transmembrane region" description="Helical" evidence="5">
    <location>
        <begin position="278"/>
        <end position="293"/>
    </location>
</feature>
<keyword evidence="2 5" id="KW-0812">Transmembrane</keyword>
<dbReference type="PANTHER" id="PTHR37422:SF13">
    <property type="entry name" value="LIPOPOLYSACCHARIDE BIOSYNTHESIS PROTEIN PA4999-RELATED"/>
    <property type="match status" value="1"/>
</dbReference>
<keyword evidence="3 5" id="KW-1133">Transmembrane helix</keyword>
<dbReference type="EMBL" id="CP038436">
    <property type="protein sequence ID" value="QBX54630.1"/>
    <property type="molecule type" value="Genomic_DNA"/>
</dbReference>
<feature type="transmembrane region" description="Helical" evidence="5">
    <location>
        <begin position="73"/>
        <end position="93"/>
    </location>
</feature>
<protein>
    <submittedName>
        <fullName evidence="7">O-antigen ligase domain-containing protein</fullName>
    </submittedName>
</protein>
<feature type="transmembrane region" description="Helical" evidence="5">
    <location>
        <begin position="227"/>
        <end position="248"/>
    </location>
</feature>
<evidence type="ECO:0000256" key="4">
    <source>
        <dbReference type="ARBA" id="ARBA00023136"/>
    </source>
</evidence>
<evidence type="ECO:0000313" key="7">
    <source>
        <dbReference type="EMBL" id="QBX54630.1"/>
    </source>
</evidence>
<dbReference type="InterPro" id="IPR007016">
    <property type="entry name" value="O-antigen_ligase-rel_domated"/>
</dbReference>
<dbReference type="Proteomes" id="UP000294853">
    <property type="component" value="Chromosome"/>
</dbReference>
<proteinExistence type="predicted"/>
<feature type="transmembrane region" description="Helical" evidence="5">
    <location>
        <begin position="438"/>
        <end position="457"/>
    </location>
</feature>
<keyword evidence="8" id="KW-1185">Reference proteome</keyword>
<feature type="transmembrane region" description="Helical" evidence="5">
    <location>
        <begin position="166"/>
        <end position="186"/>
    </location>
</feature>
<accession>A0A4P7ID88</accession>
<organism evidence="7 8">
    <name type="scientific">Nocardioides seonyuensis</name>
    <dbReference type="NCBI Taxonomy" id="2518371"/>
    <lineage>
        <taxon>Bacteria</taxon>
        <taxon>Bacillati</taxon>
        <taxon>Actinomycetota</taxon>
        <taxon>Actinomycetes</taxon>
        <taxon>Propionibacteriales</taxon>
        <taxon>Nocardioidaceae</taxon>
        <taxon>Nocardioides</taxon>
    </lineage>
</organism>